<dbReference type="PANTHER" id="PTHR20992">
    <property type="entry name" value="AT15442P-RELATED"/>
    <property type="match status" value="1"/>
</dbReference>
<feature type="transmembrane region" description="Helical" evidence="1">
    <location>
        <begin position="456"/>
        <end position="476"/>
    </location>
</feature>
<dbReference type="InterPro" id="IPR005240">
    <property type="entry name" value="DUF389"/>
</dbReference>
<keyword evidence="1" id="KW-1133">Transmembrane helix</keyword>
<evidence type="ECO:0000256" key="1">
    <source>
        <dbReference type="SAM" id="Phobius"/>
    </source>
</evidence>
<dbReference type="Gene3D" id="3.40.50.12370">
    <property type="match status" value="1"/>
</dbReference>
<keyword evidence="3" id="KW-1185">Reference proteome</keyword>
<protein>
    <recommendedName>
        <fullName evidence="4">TIGR00341 family protein</fullName>
    </recommendedName>
</protein>
<keyword evidence="1" id="KW-0472">Membrane</keyword>
<organism evidence="2 3">
    <name type="scientific">Mariniblastus fucicola</name>
    <dbReference type="NCBI Taxonomy" id="980251"/>
    <lineage>
        <taxon>Bacteria</taxon>
        <taxon>Pseudomonadati</taxon>
        <taxon>Planctomycetota</taxon>
        <taxon>Planctomycetia</taxon>
        <taxon>Pirellulales</taxon>
        <taxon>Pirellulaceae</taxon>
        <taxon>Mariniblastus</taxon>
    </lineage>
</organism>
<feature type="transmembrane region" description="Helical" evidence="1">
    <location>
        <begin position="528"/>
        <end position="546"/>
    </location>
</feature>
<dbReference type="EMBL" id="CP042912">
    <property type="protein sequence ID" value="QEG21171.1"/>
    <property type="molecule type" value="Genomic_DNA"/>
</dbReference>
<evidence type="ECO:0000313" key="3">
    <source>
        <dbReference type="Proteomes" id="UP000322214"/>
    </source>
</evidence>
<dbReference type="STRING" id="980251.GCA_001642875_01915"/>
<feature type="transmembrane region" description="Helical" evidence="1">
    <location>
        <begin position="482"/>
        <end position="507"/>
    </location>
</feature>
<gene>
    <name evidence="2" type="ORF">MFFC18_10250</name>
</gene>
<keyword evidence="1" id="KW-0812">Transmembrane</keyword>
<dbReference type="Proteomes" id="UP000322214">
    <property type="component" value="Chromosome"/>
</dbReference>
<proteinExistence type="predicted"/>
<feature type="transmembrane region" description="Helical" evidence="1">
    <location>
        <begin position="353"/>
        <end position="375"/>
    </location>
</feature>
<dbReference type="OrthoDB" id="9790659at2"/>
<dbReference type="Pfam" id="PF04087">
    <property type="entry name" value="DUF389"/>
    <property type="match status" value="1"/>
</dbReference>
<name>A0A5B9PDQ9_9BACT</name>
<accession>A0A5B9PDQ9</accession>
<dbReference type="RefSeq" id="WP_075081813.1">
    <property type="nucleotide sequence ID" value="NZ_CP042912.1"/>
</dbReference>
<feature type="transmembrane region" description="Helical" evidence="1">
    <location>
        <begin position="387"/>
        <end position="406"/>
    </location>
</feature>
<dbReference type="PANTHER" id="PTHR20992:SF9">
    <property type="entry name" value="AT15442P-RELATED"/>
    <property type="match status" value="1"/>
</dbReference>
<sequence>MPIAVYINETSQVEPLVNWGIRAAISQLSQHYELLIIVPRRQKGSPKWDPLLHDEAGEHAIFQAVFDFLDGCDRVVLKEHVAEHREAANLDKIVVETRELVAPNPAEAFVDMVETLDSVRLIIPAINDLKSQEQGASWAQRLFLQAPCETMMVWGSPPPLDQPIKVLVAADADTESSLAARRAAQISRSTENGSVALLYVWPDDDEVAPQIAGRKAASIVSGTGSNKSDFETSTFIGDSIVDGVQAQGPTSFDTVIFGSRNIKKIRSLVRGLRNKDDGKSMAVVRPAVSISRKLLRGCQGAIRQLVPQLEREERIELVENLETNSKFNFDFCALISLSTLIAALGLADSSTAVVIGAMLVAPLMTPIVGIGFALIQGNLNLIRNAWRAVLIGFAIAFTIGAFVGFFDLLFTDITTTDEMAARDWPSFLDLFVAFASGIAGAYAMSRKGLNGAIPGVAIAAALIPPIATSGMSLASGNFPLCIGALLLFLTNVVFIVLGTAVVFWSVGIDTRPQKSGSENQRRYVWTRWWFGAFVVLSTLLATWMAIYNPLKTDKSDEDRAGQQVQQQDAEN</sequence>
<dbReference type="KEGG" id="mff:MFFC18_10250"/>
<dbReference type="NCBIfam" id="TIGR00341">
    <property type="entry name" value="TIGR00341 family protein"/>
    <property type="match status" value="1"/>
</dbReference>
<evidence type="ECO:0008006" key="4">
    <source>
        <dbReference type="Google" id="ProtNLM"/>
    </source>
</evidence>
<reference evidence="2 3" key="1">
    <citation type="submission" date="2019-08" db="EMBL/GenBank/DDBJ databases">
        <title>Deep-cultivation of Planctomycetes and their phenomic and genomic characterization uncovers novel biology.</title>
        <authorList>
            <person name="Wiegand S."/>
            <person name="Jogler M."/>
            <person name="Boedeker C."/>
            <person name="Pinto D."/>
            <person name="Vollmers J."/>
            <person name="Rivas-Marin E."/>
            <person name="Kohn T."/>
            <person name="Peeters S.H."/>
            <person name="Heuer A."/>
            <person name="Rast P."/>
            <person name="Oberbeckmann S."/>
            <person name="Bunk B."/>
            <person name="Jeske O."/>
            <person name="Meyerdierks A."/>
            <person name="Storesund J.E."/>
            <person name="Kallscheuer N."/>
            <person name="Luecker S."/>
            <person name="Lage O.M."/>
            <person name="Pohl T."/>
            <person name="Merkel B.J."/>
            <person name="Hornburger P."/>
            <person name="Mueller R.-W."/>
            <person name="Bruemmer F."/>
            <person name="Labrenz M."/>
            <person name="Spormann A.M."/>
            <person name="Op den Camp H."/>
            <person name="Overmann J."/>
            <person name="Amann R."/>
            <person name="Jetten M.S.M."/>
            <person name="Mascher T."/>
            <person name="Medema M.H."/>
            <person name="Devos D.P."/>
            <person name="Kaster A.-K."/>
            <person name="Ovreas L."/>
            <person name="Rohde M."/>
            <person name="Galperin M.Y."/>
            <person name="Jogler C."/>
        </authorList>
    </citation>
    <scope>NUCLEOTIDE SEQUENCE [LARGE SCALE GENOMIC DNA]</scope>
    <source>
        <strain evidence="2 3">FC18</strain>
    </source>
</reference>
<feature type="transmembrane region" description="Helical" evidence="1">
    <location>
        <begin position="426"/>
        <end position="444"/>
    </location>
</feature>
<evidence type="ECO:0000313" key="2">
    <source>
        <dbReference type="EMBL" id="QEG21171.1"/>
    </source>
</evidence>
<dbReference type="AlphaFoldDB" id="A0A5B9PDQ9"/>